<dbReference type="Pfam" id="PF00314">
    <property type="entry name" value="Thaumatin"/>
    <property type="match status" value="1"/>
</dbReference>
<feature type="disulfide bond" evidence="1">
    <location>
        <begin position="204"/>
        <end position="230"/>
    </location>
</feature>
<dbReference type="SMART" id="SM00205">
    <property type="entry name" value="THN"/>
    <property type="match status" value="1"/>
</dbReference>
<feature type="disulfide bond" evidence="1">
    <location>
        <begin position="172"/>
        <end position="200"/>
    </location>
</feature>
<sequence>MRRVLASIIVLGMGSMGNTARLMITNGCADEVMWIAHEAGAGVGPDPQNVKLGPETTYNFTITDGLAATRYWPKMGCDDTGNQCRLGGSGGPSETCNTTLGCSPPVDSKFEATWGVSTEPCNPGAGQYSGCDYFDISLVDGFTLPYKLEVLGNTCNLTNPTIDCSKLTFSKCPVAEDLGDLGHNVSLLVNHPSTGETVGCYAPCSVLTFSNWQNPYGKHMPQDAQASPYCCPTPPVSPEQCREGVAPKTAYVDAVHKMCPHVYGYSYNDGVGLQTCPAGTVYHVTFYCPA</sequence>
<feature type="disulfide bond" evidence="1">
    <location>
        <begin position="28"/>
        <end position="288"/>
    </location>
</feature>
<accession>A0A7S2X9F8</accession>
<feature type="signal peptide" evidence="2">
    <location>
        <begin position="1"/>
        <end position="20"/>
    </location>
</feature>
<reference evidence="3" key="1">
    <citation type="submission" date="2021-01" db="EMBL/GenBank/DDBJ databases">
        <authorList>
            <person name="Corre E."/>
            <person name="Pelletier E."/>
            <person name="Niang G."/>
            <person name="Scheremetjew M."/>
            <person name="Finn R."/>
            <person name="Kale V."/>
            <person name="Holt S."/>
            <person name="Cochrane G."/>
            <person name="Meng A."/>
            <person name="Brown T."/>
            <person name="Cohen L."/>
        </authorList>
    </citation>
    <scope>NUCLEOTIDE SEQUENCE</scope>
    <source>
        <strain evidence="3">CCMP622</strain>
    </source>
</reference>
<keyword evidence="2" id="KW-0732">Signal</keyword>
<evidence type="ECO:0000256" key="1">
    <source>
        <dbReference type="PIRSR" id="PIRSR002703-1"/>
    </source>
</evidence>
<dbReference type="SUPFAM" id="SSF49870">
    <property type="entry name" value="Osmotin, thaumatin-like protein"/>
    <property type="match status" value="1"/>
</dbReference>
<name>A0A7S2X9F8_9EUKA</name>
<organism evidence="3">
    <name type="scientific">Lotharella oceanica</name>
    <dbReference type="NCBI Taxonomy" id="641309"/>
    <lineage>
        <taxon>Eukaryota</taxon>
        <taxon>Sar</taxon>
        <taxon>Rhizaria</taxon>
        <taxon>Cercozoa</taxon>
        <taxon>Chlorarachniophyceae</taxon>
        <taxon>Lotharella</taxon>
    </lineage>
</organism>
<feature type="chain" id="PRO_5031460718" description="Thaumatin-like protein" evidence="2">
    <location>
        <begin position="21"/>
        <end position="290"/>
    </location>
</feature>
<feature type="disulfide bond" evidence="1">
    <location>
        <begin position="77"/>
        <end position="84"/>
    </location>
</feature>
<dbReference type="InterPro" id="IPR001938">
    <property type="entry name" value="Thaumatin"/>
</dbReference>
<evidence type="ECO:0008006" key="4">
    <source>
        <dbReference type="Google" id="ProtNLM"/>
    </source>
</evidence>
<dbReference type="PANTHER" id="PTHR31013:SF2">
    <property type="entry name" value="THAUMATIN-LIKE PROTEIN"/>
    <property type="match status" value="1"/>
</dbReference>
<keyword evidence="1" id="KW-1015">Disulfide bond</keyword>
<dbReference type="PANTHER" id="PTHR31013">
    <property type="entry name" value="THAUMATIN FAMILY PROTEIN-RELATED"/>
    <property type="match status" value="1"/>
</dbReference>
<dbReference type="Gene3D" id="2.60.110.10">
    <property type="entry name" value="Thaumatin"/>
    <property type="match status" value="1"/>
</dbReference>
<feature type="disulfide bond" evidence="1">
    <location>
        <begin position="231"/>
        <end position="241"/>
    </location>
</feature>
<evidence type="ECO:0000313" key="3">
    <source>
        <dbReference type="EMBL" id="CAD9751980.1"/>
    </source>
</evidence>
<dbReference type="AlphaFoldDB" id="A0A7S2X9F8"/>
<proteinExistence type="predicted"/>
<dbReference type="EMBL" id="HBHP01006383">
    <property type="protein sequence ID" value="CAD9751980.1"/>
    <property type="molecule type" value="Transcribed_RNA"/>
</dbReference>
<gene>
    <name evidence="3" type="ORF">LSP00402_LOCUS3965</name>
</gene>
<evidence type="ECO:0000256" key="2">
    <source>
        <dbReference type="SAM" id="SignalP"/>
    </source>
</evidence>
<dbReference type="InterPro" id="IPR037176">
    <property type="entry name" value="Osmotin/thaumatin-like_sf"/>
</dbReference>
<feature type="disulfide bond" evidence="1">
    <location>
        <begin position="164"/>
        <end position="259"/>
    </location>
</feature>
<protein>
    <recommendedName>
        <fullName evidence="4">Thaumatin-like protein</fullName>
    </recommendedName>
</protein>
<dbReference type="PIRSF" id="PIRSF002703">
    <property type="entry name" value="Thaumatin"/>
    <property type="match status" value="1"/>
</dbReference>
<dbReference type="PROSITE" id="PS51367">
    <property type="entry name" value="THAUMATIN_2"/>
    <property type="match status" value="1"/>
</dbReference>